<protein>
    <submittedName>
        <fullName evidence="1">Uncharacterized protein</fullName>
    </submittedName>
</protein>
<evidence type="ECO:0000313" key="2">
    <source>
        <dbReference type="Proteomes" id="UP000321820"/>
    </source>
</evidence>
<dbReference type="AlphaFoldDB" id="A0A5B9E7F1"/>
<accession>A0A5B9E7F1</accession>
<gene>
    <name evidence="1" type="ORF">FTW19_09410</name>
</gene>
<sequence>MKQIRYQASSVLESDLSVQRGVFVGLGNPYEGISISSHLQDVAPSKFLVAIASDWRKPNGLFSPKGVDTFLFRFEL</sequence>
<dbReference type="KEGG" id="talb:FTW19_09410"/>
<evidence type="ECO:0000313" key="1">
    <source>
        <dbReference type="EMBL" id="QEE28193.1"/>
    </source>
</evidence>
<dbReference type="EMBL" id="CP042806">
    <property type="protein sequence ID" value="QEE28193.1"/>
    <property type="molecule type" value="Genomic_DNA"/>
</dbReference>
<dbReference type="Proteomes" id="UP000321820">
    <property type="component" value="Chromosome"/>
</dbReference>
<name>A0A5B9E7F1_9BACT</name>
<organism evidence="1 2">
    <name type="scientific">Terriglobus albidus</name>
    <dbReference type="NCBI Taxonomy" id="1592106"/>
    <lineage>
        <taxon>Bacteria</taxon>
        <taxon>Pseudomonadati</taxon>
        <taxon>Acidobacteriota</taxon>
        <taxon>Terriglobia</taxon>
        <taxon>Terriglobales</taxon>
        <taxon>Acidobacteriaceae</taxon>
        <taxon>Terriglobus</taxon>
    </lineage>
</organism>
<reference evidence="1 2" key="1">
    <citation type="submission" date="2019-08" db="EMBL/GenBank/DDBJ databases">
        <title>Complete genome sequence of Terriglobus albidus strain ORNL.</title>
        <authorList>
            <person name="Podar M."/>
        </authorList>
    </citation>
    <scope>NUCLEOTIDE SEQUENCE [LARGE SCALE GENOMIC DNA]</scope>
    <source>
        <strain evidence="1 2">ORNL</strain>
    </source>
</reference>
<keyword evidence="2" id="KW-1185">Reference proteome</keyword>
<proteinExistence type="predicted"/>